<dbReference type="InterPro" id="IPR051405">
    <property type="entry name" value="phD/YefM_antitoxin"/>
</dbReference>
<comment type="similarity">
    <text evidence="1 2">Belongs to the phD/YefM antitoxin family.</text>
</comment>
<reference evidence="3 4" key="1">
    <citation type="submission" date="2016-05" db="EMBL/GenBank/DDBJ databases">
        <authorList>
            <person name="Lavstsen T."/>
            <person name="Jespersen J.S."/>
        </authorList>
    </citation>
    <scope>NUCLEOTIDE SEQUENCE [LARGE SCALE GENOMIC DNA]</scope>
    <source>
        <strain evidence="3 4">B7-9</strain>
    </source>
</reference>
<dbReference type="Pfam" id="PF02604">
    <property type="entry name" value="PhdYeFM_antitox"/>
    <property type="match status" value="1"/>
</dbReference>
<comment type="caution">
    <text evidence="3">The sequence shown here is derived from an EMBL/GenBank/DDBJ whole genome shotgun (WGS) entry which is preliminary data.</text>
</comment>
<organism evidence="3 4">
    <name type="scientific">Candidatus Chloroploca asiatica</name>
    <dbReference type="NCBI Taxonomy" id="1506545"/>
    <lineage>
        <taxon>Bacteria</taxon>
        <taxon>Bacillati</taxon>
        <taxon>Chloroflexota</taxon>
        <taxon>Chloroflexia</taxon>
        <taxon>Chloroflexales</taxon>
        <taxon>Chloroflexineae</taxon>
        <taxon>Oscillochloridaceae</taxon>
        <taxon>Candidatus Chloroploca</taxon>
    </lineage>
</organism>
<dbReference type="AlphaFoldDB" id="A0A2H3KQA2"/>
<evidence type="ECO:0000313" key="4">
    <source>
        <dbReference type="Proteomes" id="UP000220922"/>
    </source>
</evidence>
<dbReference type="Gene3D" id="3.40.1620.10">
    <property type="entry name" value="YefM-like domain"/>
    <property type="match status" value="1"/>
</dbReference>
<dbReference type="PANTHER" id="PTHR33713">
    <property type="entry name" value="ANTITOXIN YAFN-RELATED"/>
    <property type="match status" value="1"/>
</dbReference>
<evidence type="ECO:0000313" key="3">
    <source>
        <dbReference type="EMBL" id="PDW00517.1"/>
    </source>
</evidence>
<comment type="function">
    <text evidence="2">Antitoxin component of a type II toxin-antitoxin (TA) system.</text>
</comment>
<accession>A0A2H3KQA2</accession>
<evidence type="ECO:0000256" key="1">
    <source>
        <dbReference type="ARBA" id="ARBA00009981"/>
    </source>
</evidence>
<dbReference type="SUPFAM" id="SSF143120">
    <property type="entry name" value="YefM-like"/>
    <property type="match status" value="1"/>
</dbReference>
<dbReference type="EMBL" id="LYXE01000040">
    <property type="protein sequence ID" value="PDW00517.1"/>
    <property type="molecule type" value="Genomic_DNA"/>
</dbReference>
<dbReference type="OrthoDB" id="361281at2"/>
<evidence type="ECO:0000256" key="2">
    <source>
        <dbReference type="RuleBase" id="RU362080"/>
    </source>
</evidence>
<proteinExistence type="inferred from homology"/>
<dbReference type="NCBIfam" id="TIGR01552">
    <property type="entry name" value="phd_fam"/>
    <property type="match status" value="1"/>
</dbReference>
<name>A0A2H3KQA2_9CHLR</name>
<dbReference type="Proteomes" id="UP000220922">
    <property type="component" value="Unassembled WGS sequence"/>
</dbReference>
<protein>
    <recommendedName>
        <fullName evidence="2">Antitoxin</fullName>
    </recommendedName>
</protein>
<keyword evidence="4" id="KW-1185">Reference proteome</keyword>
<dbReference type="InterPro" id="IPR006442">
    <property type="entry name" value="Antitoxin_Phd/YefM"/>
</dbReference>
<dbReference type="PANTHER" id="PTHR33713:SF9">
    <property type="entry name" value="ANTITOXIN"/>
    <property type="match status" value="1"/>
</dbReference>
<dbReference type="InterPro" id="IPR036165">
    <property type="entry name" value="YefM-like_sf"/>
</dbReference>
<gene>
    <name evidence="3" type="ORF">A9Q02_21700</name>
</gene>
<dbReference type="RefSeq" id="WP_097650959.1">
    <property type="nucleotide sequence ID" value="NZ_LYXE01000040.1"/>
</dbReference>
<sequence length="86" mass="9941">MSRTWQLQEAKNKFSEVVEEAIKHGPQIVTKRGVDTVIVISYEQYQKLLLSQHKLSEFFRASPLVDVEEELDLARDSRPARGDIEL</sequence>